<evidence type="ECO:0000256" key="1">
    <source>
        <dbReference type="SAM" id="Phobius"/>
    </source>
</evidence>
<dbReference type="InterPro" id="IPR036397">
    <property type="entry name" value="RNaseH_sf"/>
</dbReference>
<evidence type="ECO:0008006" key="4">
    <source>
        <dbReference type="Google" id="ProtNLM"/>
    </source>
</evidence>
<keyword evidence="1" id="KW-1133">Transmembrane helix</keyword>
<reference evidence="2 3" key="1">
    <citation type="journal article" date="2018" name="PLoS Genet.">
        <title>Population sequencing reveals clonal diversity and ancestral inbreeding in the grapevine cultivar Chardonnay.</title>
        <authorList>
            <person name="Roach M.J."/>
            <person name="Johnson D.L."/>
            <person name="Bohlmann J."/>
            <person name="van Vuuren H.J."/>
            <person name="Jones S.J."/>
            <person name="Pretorius I.S."/>
            <person name="Schmidt S.A."/>
            <person name="Borneman A.R."/>
        </authorList>
    </citation>
    <scope>NUCLEOTIDE SEQUENCE [LARGE SCALE GENOMIC DNA]</scope>
    <source>
        <strain evidence="3">cv. Chardonnay</strain>
        <tissue evidence="2">Leaf</tissue>
    </source>
</reference>
<name>A0A438H7D0_VITVI</name>
<proteinExistence type="predicted"/>
<comment type="caution">
    <text evidence="2">The sequence shown here is derived from an EMBL/GenBank/DDBJ whole genome shotgun (WGS) entry which is preliminary data.</text>
</comment>
<dbReference type="InterPro" id="IPR039537">
    <property type="entry name" value="Retrotran_Ty1/copia-like"/>
</dbReference>
<feature type="transmembrane region" description="Helical" evidence="1">
    <location>
        <begin position="298"/>
        <end position="318"/>
    </location>
</feature>
<dbReference type="SUPFAM" id="SSF53098">
    <property type="entry name" value="Ribonuclease H-like"/>
    <property type="match status" value="1"/>
</dbReference>
<organism evidence="2 3">
    <name type="scientific">Vitis vinifera</name>
    <name type="common">Grape</name>
    <dbReference type="NCBI Taxonomy" id="29760"/>
    <lineage>
        <taxon>Eukaryota</taxon>
        <taxon>Viridiplantae</taxon>
        <taxon>Streptophyta</taxon>
        <taxon>Embryophyta</taxon>
        <taxon>Tracheophyta</taxon>
        <taxon>Spermatophyta</taxon>
        <taxon>Magnoliopsida</taxon>
        <taxon>eudicotyledons</taxon>
        <taxon>Gunneridae</taxon>
        <taxon>Pentapetalae</taxon>
        <taxon>rosids</taxon>
        <taxon>Vitales</taxon>
        <taxon>Vitaceae</taxon>
        <taxon>Viteae</taxon>
        <taxon>Vitis</taxon>
    </lineage>
</organism>
<keyword evidence="1" id="KW-0812">Transmembrane</keyword>
<dbReference type="PANTHER" id="PTHR42648:SF22">
    <property type="entry name" value="REVERSE TRANSCRIPTASE TY1_COPIA-TYPE DOMAIN-CONTAINING PROTEIN"/>
    <property type="match status" value="1"/>
</dbReference>
<dbReference type="PANTHER" id="PTHR42648">
    <property type="entry name" value="TRANSPOSASE, PUTATIVE-RELATED"/>
    <property type="match status" value="1"/>
</dbReference>
<accession>A0A438H7D0</accession>
<dbReference type="GO" id="GO:0003676">
    <property type="term" value="F:nucleic acid binding"/>
    <property type="evidence" value="ECO:0007669"/>
    <property type="project" value="InterPro"/>
</dbReference>
<dbReference type="EMBL" id="QGNW01000267">
    <property type="protein sequence ID" value="RVW80299.1"/>
    <property type="molecule type" value="Genomic_DNA"/>
</dbReference>
<gene>
    <name evidence="2" type="ORF">CK203_039236</name>
</gene>
<keyword evidence="1" id="KW-0472">Membrane</keyword>
<evidence type="ECO:0000313" key="3">
    <source>
        <dbReference type="Proteomes" id="UP000288805"/>
    </source>
</evidence>
<dbReference type="Gene3D" id="3.30.420.10">
    <property type="entry name" value="Ribonuclease H-like superfamily/Ribonuclease H"/>
    <property type="match status" value="1"/>
</dbReference>
<dbReference type="AlphaFoldDB" id="A0A438H7D0"/>
<sequence>MTDTGIVTNSSDPPSHIDSIITTLTSQMTEALSKVQVSTSTIENSNAPISIKLDDAPISLNRAAYAHVCRKALRQAVMSTSDPDNTSDVVLTTKGLKLSSTNTNSIAVSSHGKSTTASKSQTVPDGMKCFIVATSITRDAGHVFDIGNYGSNLVTSSYDIDRGAWILDSGATNHMTFATIDFTMTSPPRRTSVANANGVVSPVTGDILTKEIIGRGTKREGLYYMEDVSTCHVHQIQIHSDVWGPSPISIGSGVRWFVIFVDDCTHMTWLYLMKHKDEVLHVFQSFHAMIQTQFSSKLRFSALIMVVNMLISVSILISNTMDLFMRHRVLKTPQ</sequence>
<protein>
    <recommendedName>
        <fullName evidence="4">Retrovirus-related Pol polyprotein from transposon RE2</fullName>
    </recommendedName>
</protein>
<evidence type="ECO:0000313" key="2">
    <source>
        <dbReference type="EMBL" id="RVW80299.1"/>
    </source>
</evidence>
<dbReference type="InterPro" id="IPR012337">
    <property type="entry name" value="RNaseH-like_sf"/>
</dbReference>
<dbReference type="Proteomes" id="UP000288805">
    <property type="component" value="Unassembled WGS sequence"/>
</dbReference>